<proteinExistence type="predicted"/>
<organism evidence="2 3">
    <name type="scientific">Haematococcus lacustris</name>
    <name type="common">Green alga</name>
    <name type="synonym">Haematococcus pluvialis</name>
    <dbReference type="NCBI Taxonomy" id="44745"/>
    <lineage>
        <taxon>Eukaryota</taxon>
        <taxon>Viridiplantae</taxon>
        <taxon>Chlorophyta</taxon>
        <taxon>core chlorophytes</taxon>
        <taxon>Chlorophyceae</taxon>
        <taxon>CS clade</taxon>
        <taxon>Chlamydomonadales</taxon>
        <taxon>Haematococcaceae</taxon>
        <taxon>Haematococcus</taxon>
    </lineage>
</organism>
<dbReference type="Proteomes" id="UP000485058">
    <property type="component" value="Unassembled WGS sequence"/>
</dbReference>
<evidence type="ECO:0000259" key="1">
    <source>
        <dbReference type="PROSITE" id="PS50013"/>
    </source>
</evidence>
<dbReference type="AlphaFoldDB" id="A0A6A0AA28"/>
<dbReference type="CDD" id="cd00024">
    <property type="entry name" value="CD_CSD"/>
    <property type="match status" value="1"/>
</dbReference>
<protein>
    <recommendedName>
        <fullName evidence="1">Chromo domain-containing protein</fullName>
    </recommendedName>
</protein>
<dbReference type="EMBL" id="BLLF01004332">
    <property type="protein sequence ID" value="GFH29412.1"/>
    <property type="molecule type" value="Genomic_DNA"/>
</dbReference>
<evidence type="ECO:0000313" key="3">
    <source>
        <dbReference type="Proteomes" id="UP000485058"/>
    </source>
</evidence>
<evidence type="ECO:0000313" key="2">
    <source>
        <dbReference type="EMBL" id="GFH29412.1"/>
    </source>
</evidence>
<dbReference type="PROSITE" id="PS50013">
    <property type="entry name" value="CHROMO_2"/>
    <property type="match status" value="1"/>
</dbReference>
<dbReference type="Gene3D" id="2.40.50.40">
    <property type="match status" value="1"/>
</dbReference>
<sequence>MSLPVAPDPGSPIMTVQNDGYAFKPELLLGRRRNPHPMAVPRQDIMAAAGNVKETPHWRAKEPSIAARSGGMISSGDRGPALNTASKRSVSALLAPIKEWGEKAMSTEAKGRGCVTIEFVARLGMDSVWRNLAQMSSTLIAALVKLCCLILGLLGLRSRLGCEYIPQLSRETVVHKAVSSIVGDAAVAASVAGWSKAIELAVARHREGVADALNAALEEEGLLQFAAPNISNCLGCDGLLQAHRVHLRGPKAYFYPGFGKPGVPGTQFVKRCGDCKIEYDIEGYQRADTVGLSTGAKLPLPPEARHPIWCKVSNQTFIARSYTQMYESFLQYSAASIEGFVNASNATTLQDMGKSKSDLRQGARILMYQKRMTASILRDQLLELVGSLPVALRSNFNLKLPIDLLLKQAQPHRFRRQLDHALDHLRRTKLGAVVVDGNSSSMRPRCTCLNPAFSEHKADELGLVDEDAVFYKKYCTGTPVRGDNQGRCATCIKAALSPPADPSQRGPAVVQEYTQGIAATQGDDDLEQTDEAWLEAPDESLELSSLSRHLPSEVGLPPPIRRSQRIAQREAPANKRQRGVSSNVSVLPAVQEVAQLESQLEAGTHLETGIQLEAGTQPPPLRGYKRSARGTVYKAERICGEEVRGAKLWYHVAWEGYEERTWEPVQNIIDKGLIDEWKAICSQRKGEAWDLSEDVLMEEPIQVYKSGEEDMLQLQLDSAVSNLPEEEGHGGKDGRRTAGCCWAMCPDGLLLPGIEMADCESTRMTLLNIIRWFEGSSSYPESARGGFVFVYDDMCHLLRWGVYECAAALMYKSRQPNPDPDPKP</sequence>
<keyword evidence="3" id="KW-1185">Reference proteome</keyword>
<reference evidence="2 3" key="1">
    <citation type="submission" date="2020-02" db="EMBL/GenBank/DDBJ databases">
        <title>Draft genome sequence of Haematococcus lacustris strain NIES-144.</title>
        <authorList>
            <person name="Morimoto D."/>
            <person name="Nakagawa S."/>
            <person name="Yoshida T."/>
            <person name="Sawayama S."/>
        </authorList>
    </citation>
    <scope>NUCLEOTIDE SEQUENCE [LARGE SCALE GENOMIC DNA]</scope>
    <source>
        <strain evidence="2 3">NIES-144</strain>
    </source>
</reference>
<comment type="caution">
    <text evidence="2">The sequence shown here is derived from an EMBL/GenBank/DDBJ whole genome shotgun (WGS) entry which is preliminary data.</text>
</comment>
<dbReference type="SUPFAM" id="SSF54160">
    <property type="entry name" value="Chromo domain-like"/>
    <property type="match status" value="1"/>
</dbReference>
<dbReference type="InterPro" id="IPR016197">
    <property type="entry name" value="Chromo-like_dom_sf"/>
</dbReference>
<name>A0A6A0AA28_HAELA</name>
<dbReference type="InterPro" id="IPR023780">
    <property type="entry name" value="Chromo_domain"/>
</dbReference>
<dbReference type="Pfam" id="PF00385">
    <property type="entry name" value="Chromo"/>
    <property type="match status" value="1"/>
</dbReference>
<accession>A0A6A0AA28</accession>
<feature type="domain" description="Chromo" evidence="1">
    <location>
        <begin position="633"/>
        <end position="677"/>
    </location>
</feature>
<gene>
    <name evidence="2" type="ORF">HaLaN_28060</name>
</gene>
<dbReference type="InterPro" id="IPR000953">
    <property type="entry name" value="Chromo/chromo_shadow_dom"/>
</dbReference>